<dbReference type="Proteomes" id="UP000604898">
    <property type="component" value="Unassembled WGS sequence"/>
</dbReference>
<evidence type="ECO:0000259" key="6">
    <source>
        <dbReference type="Pfam" id="PF01957"/>
    </source>
</evidence>
<evidence type="ECO:0000313" key="7">
    <source>
        <dbReference type="EMBL" id="MBL4914847.1"/>
    </source>
</evidence>
<dbReference type="Gene3D" id="2.40.50.140">
    <property type="entry name" value="Nucleic acid-binding proteins"/>
    <property type="match status" value="1"/>
</dbReference>
<dbReference type="InterPro" id="IPR002810">
    <property type="entry name" value="NfeD-like_C"/>
</dbReference>
<organism evidence="7 8">
    <name type="scientific">Shewanella schlegeliana</name>
    <dbReference type="NCBI Taxonomy" id="190308"/>
    <lineage>
        <taxon>Bacteria</taxon>
        <taxon>Pseudomonadati</taxon>
        <taxon>Pseudomonadota</taxon>
        <taxon>Gammaproteobacteria</taxon>
        <taxon>Alteromonadales</taxon>
        <taxon>Shewanellaceae</taxon>
        <taxon>Shewanella</taxon>
    </lineage>
</organism>
<proteinExistence type="predicted"/>
<keyword evidence="4 5" id="KW-0472">Membrane</keyword>
<gene>
    <name evidence="7" type="ORF">JMA39_17230</name>
</gene>
<dbReference type="PANTHER" id="PTHR33507:SF3">
    <property type="entry name" value="INNER MEMBRANE PROTEIN YBBJ"/>
    <property type="match status" value="1"/>
</dbReference>
<keyword evidence="8" id="KW-1185">Reference proteome</keyword>
<name>A0ABS1T221_9GAMM</name>
<keyword evidence="3 5" id="KW-1133">Transmembrane helix</keyword>
<comment type="caution">
    <text evidence="7">The sequence shown here is derived from an EMBL/GenBank/DDBJ whole genome shotgun (WGS) entry which is preliminary data.</text>
</comment>
<sequence>MEFSNPIIIWACIGIILILAEIILPGGIVILLGAACLVVAGALAIGLVEGVVQSLTLWFISSMVLLLLFRQVTQKLVGGDAHVGNTDEELEIYGQLAVVKQAIGPAQKVGRIEFQGCEWSALGDGSEIAAGSQVRIICRDNIALVVEPVKAEDEHFAQE</sequence>
<feature type="domain" description="NfeD-like C-terminal" evidence="6">
    <location>
        <begin position="93"/>
        <end position="148"/>
    </location>
</feature>
<keyword evidence="2 5" id="KW-0812">Transmembrane</keyword>
<evidence type="ECO:0000313" key="8">
    <source>
        <dbReference type="Proteomes" id="UP000604898"/>
    </source>
</evidence>
<feature type="transmembrane region" description="Helical" evidence="5">
    <location>
        <begin position="6"/>
        <end position="23"/>
    </location>
</feature>
<evidence type="ECO:0000256" key="5">
    <source>
        <dbReference type="SAM" id="Phobius"/>
    </source>
</evidence>
<dbReference type="EMBL" id="JAESVD010000011">
    <property type="protein sequence ID" value="MBL4914847.1"/>
    <property type="molecule type" value="Genomic_DNA"/>
</dbReference>
<evidence type="ECO:0000256" key="2">
    <source>
        <dbReference type="ARBA" id="ARBA00022692"/>
    </source>
</evidence>
<reference evidence="7 8" key="1">
    <citation type="submission" date="2021-01" db="EMBL/GenBank/DDBJ databases">
        <title>Genome sequence of Shewanella schlegeliana JCM 11561.</title>
        <authorList>
            <person name="Zhang H."/>
            <person name="Li C."/>
        </authorList>
    </citation>
    <scope>NUCLEOTIDE SEQUENCE [LARGE SCALE GENOMIC DNA]</scope>
    <source>
        <strain evidence="7 8">JCM 11561</strain>
    </source>
</reference>
<dbReference type="Pfam" id="PF01957">
    <property type="entry name" value="NfeD"/>
    <property type="match status" value="1"/>
</dbReference>
<comment type="subcellular location">
    <subcellularLocation>
        <location evidence="1">Membrane</location>
        <topology evidence="1">Multi-pass membrane protein</topology>
    </subcellularLocation>
</comment>
<evidence type="ECO:0000256" key="3">
    <source>
        <dbReference type="ARBA" id="ARBA00022989"/>
    </source>
</evidence>
<dbReference type="RefSeq" id="WP_202723100.1">
    <property type="nucleotide sequence ID" value="NZ_BPEX01000007.1"/>
</dbReference>
<evidence type="ECO:0000256" key="4">
    <source>
        <dbReference type="ARBA" id="ARBA00023136"/>
    </source>
</evidence>
<evidence type="ECO:0000256" key="1">
    <source>
        <dbReference type="ARBA" id="ARBA00004141"/>
    </source>
</evidence>
<dbReference type="InterPro" id="IPR052165">
    <property type="entry name" value="Membrane_assoc_protease"/>
</dbReference>
<dbReference type="PANTHER" id="PTHR33507">
    <property type="entry name" value="INNER MEMBRANE PROTEIN YBBJ"/>
    <property type="match status" value="1"/>
</dbReference>
<dbReference type="InterPro" id="IPR012340">
    <property type="entry name" value="NA-bd_OB-fold"/>
</dbReference>
<protein>
    <submittedName>
        <fullName evidence="7">NfeD family protein</fullName>
    </submittedName>
</protein>
<accession>A0ABS1T221</accession>